<dbReference type="GO" id="GO:0009506">
    <property type="term" value="C:plasmodesma"/>
    <property type="evidence" value="ECO:0007669"/>
    <property type="project" value="TreeGrafter"/>
</dbReference>
<dbReference type="PANTHER" id="PTHR33136">
    <property type="entry name" value="RAPID ALKALINIZATION FACTOR-LIKE"/>
    <property type="match status" value="1"/>
</dbReference>
<dbReference type="GO" id="GO:0040008">
    <property type="term" value="P:regulation of growth"/>
    <property type="evidence" value="ECO:0007669"/>
    <property type="project" value="UniProtKB-ARBA"/>
</dbReference>
<feature type="signal peptide" evidence="7">
    <location>
        <begin position="1"/>
        <end position="29"/>
    </location>
</feature>
<dbReference type="Proteomes" id="UP000257109">
    <property type="component" value="Unassembled WGS sequence"/>
</dbReference>
<evidence type="ECO:0000256" key="4">
    <source>
        <dbReference type="ARBA" id="ARBA00022702"/>
    </source>
</evidence>
<gene>
    <name evidence="8" type="primary">RALF1</name>
    <name evidence="8" type="ORF">CR513_08753</name>
</gene>
<dbReference type="STRING" id="157652.A0A371HWK1"/>
<dbReference type="OrthoDB" id="1906275at2759"/>
<evidence type="ECO:0000256" key="2">
    <source>
        <dbReference type="ARBA" id="ARBA00009178"/>
    </source>
</evidence>
<dbReference type="PANTHER" id="PTHR33136:SF36">
    <property type="entry name" value="PROTEIN RALF-LIKE 31"/>
    <property type="match status" value="1"/>
</dbReference>
<dbReference type="EMBL" id="QJKJ01001532">
    <property type="protein sequence ID" value="RDY07169.1"/>
    <property type="molecule type" value="Genomic_DNA"/>
</dbReference>
<dbReference type="GO" id="GO:0005179">
    <property type="term" value="F:hormone activity"/>
    <property type="evidence" value="ECO:0007669"/>
    <property type="project" value="UniProtKB-KW"/>
</dbReference>
<evidence type="ECO:0000256" key="5">
    <source>
        <dbReference type="ARBA" id="ARBA00022729"/>
    </source>
</evidence>
<comment type="subcellular location">
    <subcellularLocation>
        <location evidence="1">Secreted</location>
    </subcellularLocation>
</comment>
<dbReference type="AlphaFoldDB" id="A0A371HWK1"/>
<evidence type="ECO:0000256" key="1">
    <source>
        <dbReference type="ARBA" id="ARBA00004613"/>
    </source>
</evidence>
<evidence type="ECO:0000313" key="9">
    <source>
        <dbReference type="Proteomes" id="UP000257109"/>
    </source>
</evidence>
<evidence type="ECO:0000256" key="7">
    <source>
        <dbReference type="SAM" id="SignalP"/>
    </source>
</evidence>
<evidence type="ECO:0000256" key="3">
    <source>
        <dbReference type="ARBA" id="ARBA00022525"/>
    </source>
</evidence>
<keyword evidence="6" id="KW-1015">Disulfide bond</keyword>
<dbReference type="Pfam" id="PF05498">
    <property type="entry name" value="RALF"/>
    <property type="match status" value="1"/>
</dbReference>
<proteinExistence type="inferred from homology"/>
<keyword evidence="4" id="KW-0372">Hormone</keyword>
<comment type="caution">
    <text evidence="8">The sequence shown here is derived from an EMBL/GenBank/DDBJ whole genome shotgun (WGS) entry which is preliminary data.</text>
</comment>
<feature type="chain" id="PRO_5016968666" evidence="7">
    <location>
        <begin position="30"/>
        <end position="132"/>
    </location>
</feature>
<dbReference type="GO" id="GO:0005576">
    <property type="term" value="C:extracellular region"/>
    <property type="evidence" value="ECO:0007669"/>
    <property type="project" value="UniProtKB-SubCell"/>
</dbReference>
<dbReference type="InterPro" id="IPR008801">
    <property type="entry name" value="RALF"/>
</dbReference>
<feature type="non-terminal residue" evidence="8">
    <location>
        <position position="1"/>
    </location>
</feature>
<dbReference type="GO" id="GO:0019722">
    <property type="term" value="P:calcium-mediated signaling"/>
    <property type="evidence" value="ECO:0007669"/>
    <property type="project" value="TreeGrafter"/>
</dbReference>
<organism evidence="8 9">
    <name type="scientific">Mucuna pruriens</name>
    <name type="common">Velvet bean</name>
    <name type="synonym">Dolichos pruriens</name>
    <dbReference type="NCBI Taxonomy" id="157652"/>
    <lineage>
        <taxon>Eukaryota</taxon>
        <taxon>Viridiplantae</taxon>
        <taxon>Streptophyta</taxon>
        <taxon>Embryophyta</taxon>
        <taxon>Tracheophyta</taxon>
        <taxon>Spermatophyta</taxon>
        <taxon>Magnoliopsida</taxon>
        <taxon>eudicotyledons</taxon>
        <taxon>Gunneridae</taxon>
        <taxon>Pentapetalae</taxon>
        <taxon>rosids</taxon>
        <taxon>fabids</taxon>
        <taxon>Fabales</taxon>
        <taxon>Fabaceae</taxon>
        <taxon>Papilionoideae</taxon>
        <taxon>50 kb inversion clade</taxon>
        <taxon>NPAAA clade</taxon>
        <taxon>indigoferoid/millettioid clade</taxon>
        <taxon>Phaseoleae</taxon>
        <taxon>Mucuna</taxon>
    </lineage>
</organism>
<keyword evidence="9" id="KW-1185">Reference proteome</keyword>
<keyword evidence="3" id="KW-0964">Secreted</keyword>
<comment type="similarity">
    <text evidence="2">Belongs to the plant rapid alkalinization factor (RALF) family.</text>
</comment>
<sequence>MSQPRFISTISLCLSLVLFHAPLPIICNGLSFVDLNETDVMSKRVCTKSIGECLTVSEMDSESNRRVLVMQKKYISYETLKRDMVPCDRAGASYYNCHAMRANPYNRGCEAQLFLWGVVVQTAPLIKVRAKS</sequence>
<reference evidence="8" key="1">
    <citation type="submission" date="2018-05" db="EMBL/GenBank/DDBJ databases">
        <title>Draft genome of Mucuna pruriens seed.</title>
        <authorList>
            <person name="Nnadi N.E."/>
            <person name="Vos R."/>
            <person name="Hasami M.H."/>
            <person name="Devisetty U.K."/>
            <person name="Aguiy J.C."/>
        </authorList>
    </citation>
    <scope>NUCLEOTIDE SEQUENCE [LARGE SCALE GENOMIC DNA]</scope>
    <source>
        <strain evidence="8">JCA_2017</strain>
    </source>
</reference>
<evidence type="ECO:0000313" key="8">
    <source>
        <dbReference type="EMBL" id="RDY07169.1"/>
    </source>
</evidence>
<accession>A0A371HWK1</accession>
<keyword evidence="5 7" id="KW-0732">Signal</keyword>
<protein>
    <submittedName>
        <fullName evidence="8">Protein RALF-like 1</fullName>
    </submittedName>
</protein>
<evidence type="ECO:0000256" key="6">
    <source>
        <dbReference type="ARBA" id="ARBA00023157"/>
    </source>
</evidence>
<name>A0A371HWK1_MUCPR</name>